<gene>
    <name evidence="1" type="ORF">J0895_02545</name>
</gene>
<comment type="caution">
    <text evidence="1">The sequence shown here is derived from an EMBL/GenBank/DDBJ whole genome shotgun (WGS) entry which is preliminary data.</text>
</comment>
<reference evidence="1 2" key="1">
    <citation type="submission" date="2021-03" db="EMBL/GenBank/DDBJ databases">
        <title>Metabolic Capacity of the Antarctic Cyanobacterium Phormidium pseudopriestleyi that Sustains Oxygenic Photosynthesis in the Presence of Hydrogen Sulfide.</title>
        <authorList>
            <person name="Lumian J.E."/>
            <person name="Jungblut A.D."/>
            <person name="Dillon M.L."/>
            <person name="Hawes I."/>
            <person name="Doran P.T."/>
            <person name="Mackey T.J."/>
            <person name="Dick G.J."/>
            <person name="Grettenberger C.L."/>
            <person name="Sumner D.Y."/>
        </authorList>
    </citation>
    <scope>NUCLEOTIDE SEQUENCE [LARGE SCALE GENOMIC DNA]</scope>
    <source>
        <strain evidence="1 2">FRX01</strain>
    </source>
</reference>
<evidence type="ECO:0000313" key="1">
    <source>
        <dbReference type="EMBL" id="MBO0348001.1"/>
    </source>
</evidence>
<dbReference type="Proteomes" id="UP000664844">
    <property type="component" value="Unassembled WGS sequence"/>
</dbReference>
<keyword evidence="2" id="KW-1185">Reference proteome</keyword>
<evidence type="ECO:0000313" key="2">
    <source>
        <dbReference type="Proteomes" id="UP000664844"/>
    </source>
</evidence>
<proteinExistence type="predicted"/>
<accession>A0ABS3FLM3</accession>
<name>A0ABS3FLM3_9CYAN</name>
<dbReference type="EMBL" id="JAFLQW010000061">
    <property type="protein sequence ID" value="MBO0348001.1"/>
    <property type="molecule type" value="Genomic_DNA"/>
</dbReference>
<organism evidence="1 2">
    <name type="scientific">Phormidium pseudopriestleyi FRX01</name>
    <dbReference type="NCBI Taxonomy" id="1759528"/>
    <lineage>
        <taxon>Bacteria</taxon>
        <taxon>Bacillati</taxon>
        <taxon>Cyanobacteriota</taxon>
        <taxon>Cyanophyceae</taxon>
        <taxon>Oscillatoriophycideae</taxon>
        <taxon>Oscillatoriales</taxon>
        <taxon>Oscillatoriaceae</taxon>
        <taxon>Phormidium</taxon>
    </lineage>
</organism>
<dbReference type="RefSeq" id="WP_207086572.1">
    <property type="nucleotide sequence ID" value="NZ_JAFLQW010000061.1"/>
</dbReference>
<sequence length="141" mass="15305">MEPVELIISIIVWVGTKITEGTLGNVGEKLFDAGNNLWERVKVTSPEVAGAIEGSKQQPLDYGQAVLELESAVNQDPELRQAVQEVATTAQADPQLAEEIKKIREALKSEQPTIQNLAKLAEKIGVVNQGSMNNPTFNVNI</sequence>
<protein>
    <submittedName>
        <fullName evidence="1">Uncharacterized protein</fullName>
    </submittedName>
</protein>